<dbReference type="Gene3D" id="3.40.50.300">
    <property type="entry name" value="P-loop containing nucleotide triphosphate hydrolases"/>
    <property type="match status" value="1"/>
</dbReference>
<evidence type="ECO:0000259" key="6">
    <source>
        <dbReference type="Pfam" id="PF21026"/>
    </source>
</evidence>
<keyword evidence="8" id="KW-1185">Reference proteome</keyword>
<comment type="similarity">
    <text evidence="1">Belongs to the Schlafen family. Subgroup III subfamily.</text>
</comment>
<feature type="domain" description="Schlafen AlbA-2" evidence="4">
    <location>
        <begin position="216"/>
        <end position="332"/>
    </location>
</feature>
<gene>
    <name evidence="7" type="primary">Slfn13</name>
    <name evidence="7" type="ORF">TRILEU_R14860</name>
</gene>
<keyword evidence="3" id="KW-0067">ATP-binding</keyword>
<evidence type="ECO:0000259" key="5">
    <source>
        <dbReference type="Pfam" id="PF09848"/>
    </source>
</evidence>
<evidence type="ECO:0000256" key="2">
    <source>
        <dbReference type="ARBA" id="ARBA00022741"/>
    </source>
</evidence>
<protein>
    <submittedName>
        <fullName evidence="7">SLN13 protein</fullName>
    </submittedName>
</protein>
<organism evidence="7 8">
    <name type="scientific">Tricholaema leucomelas</name>
    <name type="common">pied barbet</name>
    <dbReference type="NCBI Taxonomy" id="240729"/>
    <lineage>
        <taxon>Eukaryota</taxon>
        <taxon>Metazoa</taxon>
        <taxon>Chordata</taxon>
        <taxon>Craniata</taxon>
        <taxon>Vertebrata</taxon>
        <taxon>Euteleostomi</taxon>
        <taxon>Archelosauria</taxon>
        <taxon>Archosauria</taxon>
        <taxon>Dinosauria</taxon>
        <taxon>Saurischia</taxon>
        <taxon>Theropoda</taxon>
        <taxon>Coelurosauria</taxon>
        <taxon>Aves</taxon>
        <taxon>Neognathae</taxon>
        <taxon>Neoaves</taxon>
        <taxon>Telluraves</taxon>
        <taxon>Coraciimorphae</taxon>
        <taxon>Piciformes</taxon>
        <taxon>Lybiidae</taxon>
        <taxon>Tricholaema lacrymosa</taxon>
    </lineage>
</organism>
<reference evidence="7" key="1">
    <citation type="submission" date="2020-02" db="EMBL/GenBank/DDBJ databases">
        <title>Bird 10,000 Genomes (B10K) Project - Family phase.</title>
        <authorList>
            <person name="Zhang G."/>
        </authorList>
    </citation>
    <scope>NUCLEOTIDE SEQUENCE</scope>
    <source>
        <strain evidence="7">B10K-DU-002-37</strain>
        <tissue evidence="7">Muscle</tissue>
    </source>
</reference>
<dbReference type="Pfam" id="PF21026">
    <property type="entry name" value="SLFN_GTPase-like"/>
    <property type="match status" value="1"/>
</dbReference>
<dbReference type="PANTHER" id="PTHR12155">
    <property type="entry name" value="SCHLAFEN"/>
    <property type="match status" value="1"/>
</dbReference>
<dbReference type="Pfam" id="PF09848">
    <property type="entry name" value="SLFN-g3_helicase"/>
    <property type="match status" value="1"/>
</dbReference>
<feature type="domain" description="Schlafen group 3-like DNA/RNA helicase" evidence="5">
    <location>
        <begin position="617"/>
        <end position="729"/>
    </location>
</feature>
<name>A0A852IU99_9PICI</name>
<dbReference type="InterPro" id="IPR029684">
    <property type="entry name" value="Schlafen"/>
</dbReference>
<evidence type="ECO:0000256" key="3">
    <source>
        <dbReference type="ARBA" id="ARBA00022840"/>
    </source>
</evidence>
<feature type="non-terminal residue" evidence="7">
    <location>
        <position position="927"/>
    </location>
</feature>
<dbReference type="PANTHER" id="PTHR12155:SF30">
    <property type="entry name" value="PROTEIN SLFN14"/>
    <property type="match status" value="1"/>
</dbReference>
<dbReference type="InterPro" id="IPR048729">
    <property type="entry name" value="SLFN_GTPase-like"/>
</dbReference>
<dbReference type="Proteomes" id="UP000627253">
    <property type="component" value="Unassembled WGS sequence"/>
</dbReference>
<dbReference type="InterPro" id="IPR007421">
    <property type="entry name" value="Schlafen_AlbA_2_dom"/>
</dbReference>
<feature type="domain" description="Schlafen GTPase-like" evidence="6">
    <location>
        <begin position="414"/>
        <end position="563"/>
    </location>
</feature>
<evidence type="ECO:0000256" key="1">
    <source>
        <dbReference type="ARBA" id="ARBA00010114"/>
    </source>
</evidence>
<dbReference type="AlphaFoldDB" id="A0A852IU99"/>
<accession>A0A852IU99</accession>
<proteinExistence type="inferred from homology"/>
<evidence type="ECO:0000313" key="8">
    <source>
        <dbReference type="Proteomes" id="UP000627253"/>
    </source>
</evidence>
<dbReference type="GO" id="GO:0005524">
    <property type="term" value="F:ATP binding"/>
    <property type="evidence" value="ECO:0007669"/>
    <property type="project" value="UniProtKB-KW"/>
</dbReference>
<dbReference type="OrthoDB" id="6052143at2759"/>
<evidence type="ECO:0000259" key="4">
    <source>
        <dbReference type="Pfam" id="PF04326"/>
    </source>
</evidence>
<comment type="caution">
    <text evidence="7">The sequence shown here is derived from an EMBL/GenBank/DDBJ whole genome shotgun (WGS) entry which is preliminary data.</text>
</comment>
<dbReference type="Gene3D" id="3.30.950.30">
    <property type="entry name" value="Schlafen, AAA domain"/>
    <property type="match status" value="1"/>
</dbReference>
<evidence type="ECO:0000313" key="7">
    <source>
        <dbReference type="EMBL" id="NXX47256.1"/>
    </source>
</evidence>
<sequence length="927" mass="105355">NQEGELLVNLKTNYPDLVIDIGKIGEISKKKTSGNGKKQIKKLCTAVCALLNSGGGIVRMESEDKKYSLETHGIGDNIERSLRELMKPASISEYLTWMQQQNHLLVFVKTWSCGDPEQKSGTTLGRICSPSTGLYFRCKTSVLSMCSGRAAEFLRKKRCNKDSDENRASAKKIRLDFDGGASYTTRNIEEDNIQDTVVKFLQKDKLMVGEGLNFPETTHIEFKNFATENIMKYMKETLPKYVSAFANTQGGYLIFGVDDDSTVVGCCHEVGKEALEKTVADAIGSMLIHHFCGSQAGVQFETHILSVYEKTESLETESLKGYVCAVRVKPFCCVAFGGKPESWMVTGDKIERLSLMKWIEMMTDADPDLSVLPDKFENELSLANGPPLIRPVYSKAGLPCVSELQESLYPVGSNEIKWKPEAICTELFSDYPGLQDLMKTKICSLKKGILIFSRSWAVEIGSQKTQDIVCDALLVAEKEYPVLYTVVKEVSSAAFKYSRDTARALKQKLVNDGGCAIQLCVLHQVLHLSDTQHQMEVEDDDVPQQDNQPELRDRSSLYPQSYILTSRGVSAFLRALVIVVLCFKSYLSDHLGCEIFNLLTLKQYELLSKNLHKTRELFVFGLPGTGKTIVALKNIERIRNIFRCSPREILYICENTPLMKFVRNENCQSVTRTTFVSKTFPEVKYIMVDEAQNFRLEEDWYQYAKQLVKQKKGILWVFLDFFQSTHPYRCGLNISELYPQEWLTKVVRNARQIYNVVFEQMRKILQERKNEAVIPYEVLERLFNEAQCAHSLPGSYVMKEDMETDEMLDYVIWQCHSYTQQGYPMKDIAILCSTYEAAESFKEMLKYKLHTPDANKKCKVRLVLGQADNVLDDVIVIDSIRRFSGLERKLVFGIHPVPAQEEIASNLLLCLASRANTKLHVLYHKDN</sequence>
<dbReference type="InterPro" id="IPR018647">
    <property type="entry name" value="SLFN_3-like_DNA/RNA_helicase"/>
</dbReference>
<dbReference type="EMBL" id="WAAF01014681">
    <property type="protein sequence ID" value="NXX47256.1"/>
    <property type="molecule type" value="Genomic_DNA"/>
</dbReference>
<dbReference type="SUPFAM" id="SSF52540">
    <property type="entry name" value="P-loop containing nucleoside triphosphate hydrolases"/>
    <property type="match status" value="1"/>
</dbReference>
<feature type="non-terminal residue" evidence="7">
    <location>
        <position position="1"/>
    </location>
</feature>
<dbReference type="InterPro" id="IPR038461">
    <property type="entry name" value="Schlafen_AlbA_2_dom_sf"/>
</dbReference>
<dbReference type="Pfam" id="PF04326">
    <property type="entry name" value="SLFN_AlbA_2"/>
    <property type="match status" value="1"/>
</dbReference>
<dbReference type="InterPro" id="IPR027417">
    <property type="entry name" value="P-loop_NTPase"/>
</dbReference>
<keyword evidence="2" id="KW-0547">Nucleotide-binding</keyword>